<dbReference type="AlphaFoldDB" id="A0A183TGQ7"/>
<proteinExistence type="predicted"/>
<sequence>LLREELEEAERIARERQRMEQEMRAEELRRRENQLATQEQKREKERSFQRPPSRGKVQSPGTAATEKQMSAVDSPVPKMDKRSTPYTFVDFLSYVSRSVFLSKPTLDIEAVPRTNANATYNAHRKGTTNCQRPSKREVSGVVTPTDFDAAARAEYRQESSRRASDRSTPLAVIRTQSNLCPPAADFLSAITNPDYAYDGFSTTLHTGPLAVVVALSDESNTLMPFCHASGSETPVGGCLATCSQRLRAASRSAVQIYKHQLTRLYILDLGSLRSGCGWPMIPAKSGLDAPFSLSRGT</sequence>
<name>A0A183TGQ7_SCHSO</name>
<evidence type="ECO:0000313" key="2">
    <source>
        <dbReference type="WBParaSite" id="SSLN_0001624901-mRNA-1"/>
    </source>
</evidence>
<feature type="region of interest" description="Disordered" evidence="1">
    <location>
        <begin position="1"/>
        <end position="79"/>
    </location>
</feature>
<organism evidence="2">
    <name type="scientific">Schistocephalus solidus</name>
    <name type="common">Tapeworm</name>
    <dbReference type="NCBI Taxonomy" id="70667"/>
    <lineage>
        <taxon>Eukaryota</taxon>
        <taxon>Metazoa</taxon>
        <taxon>Spiralia</taxon>
        <taxon>Lophotrochozoa</taxon>
        <taxon>Platyhelminthes</taxon>
        <taxon>Cestoda</taxon>
        <taxon>Eucestoda</taxon>
        <taxon>Diphyllobothriidea</taxon>
        <taxon>Diphyllobothriidae</taxon>
        <taxon>Schistocephalus</taxon>
    </lineage>
</organism>
<protein>
    <submittedName>
        <fullName evidence="2">Reticulocyte-binding protein 2 homolog a</fullName>
    </submittedName>
</protein>
<evidence type="ECO:0000256" key="1">
    <source>
        <dbReference type="SAM" id="MobiDB-lite"/>
    </source>
</evidence>
<reference evidence="2" key="1">
    <citation type="submission" date="2016-06" db="UniProtKB">
        <authorList>
            <consortium name="WormBaseParasite"/>
        </authorList>
    </citation>
    <scope>IDENTIFICATION</scope>
</reference>
<accession>A0A183TGQ7</accession>
<feature type="compositionally biased region" description="Basic and acidic residues" evidence="1">
    <location>
        <begin position="1"/>
        <end position="48"/>
    </location>
</feature>
<feature type="compositionally biased region" description="Polar residues" evidence="1">
    <location>
        <begin position="59"/>
        <end position="68"/>
    </location>
</feature>
<dbReference type="WBParaSite" id="SSLN_0001624901-mRNA-1">
    <property type="protein sequence ID" value="SSLN_0001624901-mRNA-1"/>
    <property type="gene ID" value="SSLN_0001624901"/>
</dbReference>